<evidence type="ECO:0000313" key="3">
    <source>
        <dbReference type="Proteomes" id="UP000446866"/>
    </source>
</evidence>
<feature type="domain" description="PRC-barrel" evidence="1">
    <location>
        <begin position="5"/>
        <end position="76"/>
    </location>
</feature>
<proteinExistence type="predicted"/>
<dbReference type="EMBL" id="QXWK01000008">
    <property type="protein sequence ID" value="NBH61023.1"/>
    <property type="molecule type" value="Genomic_DNA"/>
</dbReference>
<dbReference type="SUPFAM" id="SSF50346">
    <property type="entry name" value="PRC-barrel domain"/>
    <property type="match status" value="1"/>
</dbReference>
<name>A0A845QJT8_9FIRM</name>
<accession>A0A845QJT8</accession>
<dbReference type="InterPro" id="IPR027275">
    <property type="entry name" value="PRC-brl_dom"/>
</dbReference>
<dbReference type="Proteomes" id="UP000446866">
    <property type="component" value="Unassembled WGS sequence"/>
</dbReference>
<dbReference type="NCBIfam" id="TIGR02888">
    <property type="entry name" value="spore_YlmC_YmxH"/>
    <property type="match status" value="1"/>
</dbReference>
<evidence type="ECO:0000259" key="1">
    <source>
        <dbReference type="Pfam" id="PF05239"/>
    </source>
</evidence>
<protein>
    <submittedName>
        <fullName evidence="2">YlmC/YmxH family sporulation protein</fullName>
    </submittedName>
</protein>
<gene>
    <name evidence="2" type="ORF">D0435_05070</name>
</gene>
<dbReference type="RefSeq" id="WP_160201295.1">
    <property type="nucleotide sequence ID" value="NZ_QXWK01000008.1"/>
</dbReference>
<dbReference type="Pfam" id="PF05239">
    <property type="entry name" value="PRC"/>
    <property type="match status" value="1"/>
</dbReference>
<dbReference type="PANTHER" id="PTHR40061:SF1">
    <property type="entry name" value="SPORULATION PROTEIN YLMC-RELATED"/>
    <property type="match status" value="1"/>
</dbReference>
<dbReference type="InterPro" id="IPR011033">
    <property type="entry name" value="PRC_barrel-like_sf"/>
</dbReference>
<dbReference type="PANTHER" id="PTHR40061">
    <property type="entry name" value="SPORULATION PROTEIN YLMC-RELATED"/>
    <property type="match status" value="1"/>
</dbReference>
<organism evidence="2 3">
    <name type="scientific">Anaerotruncus colihominis</name>
    <dbReference type="NCBI Taxonomy" id="169435"/>
    <lineage>
        <taxon>Bacteria</taxon>
        <taxon>Bacillati</taxon>
        <taxon>Bacillota</taxon>
        <taxon>Clostridia</taxon>
        <taxon>Eubacteriales</taxon>
        <taxon>Oscillospiraceae</taxon>
        <taxon>Anaerotruncus</taxon>
    </lineage>
</organism>
<comment type="caution">
    <text evidence="2">The sequence shown here is derived from an EMBL/GenBank/DDBJ whole genome shotgun (WGS) entry which is preliminary data.</text>
</comment>
<dbReference type="AlphaFoldDB" id="A0A845QJT8"/>
<reference evidence="2 3" key="1">
    <citation type="submission" date="2018-08" db="EMBL/GenBank/DDBJ databases">
        <title>Murine metabolic-syndrome-specific gut microbial biobank.</title>
        <authorList>
            <person name="Liu C."/>
        </authorList>
    </citation>
    <scope>NUCLEOTIDE SEQUENCE [LARGE SCALE GENOMIC DNA]</scope>
    <source>
        <strain evidence="2 3">28</strain>
    </source>
</reference>
<keyword evidence="3" id="KW-1185">Reference proteome</keyword>
<sequence>MLSTDKLKNKEVINMRDGRSLGFIYDIEVNLEKGTIDGVIIPAERGLFRFFGNREDDFVIKWDRIRTIGDDVVLVDLEGY</sequence>
<dbReference type="InterPro" id="IPR014238">
    <property type="entry name" value="Spore_YlmC/YmxH"/>
</dbReference>
<dbReference type="Gene3D" id="2.30.30.240">
    <property type="entry name" value="PRC-barrel domain"/>
    <property type="match status" value="1"/>
</dbReference>
<evidence type="ECO:0000313" key="2">
    <source>
        <dbReference type="EMBL" id="NBH61023.1"/>
    </source>
</evidence>